<dbReference type="EnsemblPlants" id="QL09p014635:mrna">
    <property type="protein sequence ID" value="QL09p014635:mrna:CDS:1"/>
    <property type="gene ID" value="QL09p014635"/>
</dbReference>
<evidence type="ECO:0000259" key="1">
    <source>
        <dbReference type="PROSITE" id="PS50004"/>
    </source>
</evidence>
<dbReference type="OMA" id="ARYITVE"/>
<reference evidence="2 3" key="1">
    <citation type="journal article" date="2016" name="G3 (Bethesda)">
        <title>First Draft Assembly and Annotation of the Genome of a California Endemic Oak Quercus lobata Nee (Fagaceae).</title>
        <authorList>
            <person name="Sork V.L."/>
            <person name="Fitz-Gibbon S.T."/>
            <person name="Puiu D."/>
            <person name="Crepeau M."/>
            <person name="Gugger P.F."/>
            <person name="Sherman R."/>
            <person name="Stevens K."/>
            <person name="Langley C.H."/>
            <person name="Pellegrini M."/>
            <person name="Salzberg S.L."/>
        </authorList>
    </citation>
    <scope>NUCLEOTIDE SEQUENCE [LARGE SCALE GENOMIC DNA]</scope>
    <source>
        <strain evidence="2 3">cv. SW786</strain>
    </source>
</reference>
<reference evidence="2" key="2">
    <citation type="submission" date="2021-01" db="UniProtKB">
        <authorList>
            <consortium name="EnsemblPlants"/>
        </authorList>
    </citation>
    <scope>IDENTIFICATION</scope>
</reference>
<keyword evidence="3" id="KW-1185">Reference proteome</keyword>
<proteinExistence type="predicted"/>
<dbReference type="InterPro" id="IPR035892">
    <property type="entry name" value="C2_domain_sf"/>
</dbReference>
<dbReference type="Gramene" id="QL09p014635:mrna">
    <property type="protein sequence ID" value="QL09p014635:mrna:CDS:1"/>
    <property type="gene ID" value="QL09p014635"/>
</dbReference>
<dbReference type="InterPro" id="IPR000008">
    <property type="entry name" value="C2_dom"/>
</dbReference>
<dbReference type="AlphaFoldDB" id="A0A7N2MI45"/>
<accession>A0A7N2MI45</accession>
<dbReference type="InParanoid" id="A0A7N2MI45"/>
<dbReference type="PANTHER" id="PTHR32246:SF17">
    <property type="entry name" value="BON1-ASSOCIATED PROTEIN 2"/>
    <property type="match status" value="1"/>
</dbReference>
<name>A0A7N2MI45_QUELO</name>
<dbReference type="Gene3D" id="2.60.40.150">
    <property type="entry name" value="C2 domain"/>
    <property type="match status" value="1"/>
</dbReference>
<sequence>MHPQFLFLEMTIISAEELNLGSFPLKKNTFVTVHSGLQHHATTNIDKQGSSYPSWNEKFDIQLPRTVQYIAIEVKRQTLLGNVMTGMVNLPVTDFTKGYAAANHIHFLSYVLRDRYGVRKGIINLSIRVKE</sequence>
<protein>
    <recommendedName>
        <fullName evidence="1">C2 domain-containing protein</fullName>
    </recommendedName>
</protein>
<dbReference type="SMART" id="SM00239">
    <property type="entry name" value="C2"/>
    <property type="match status" value="1"/>
</dbReference>
<organism evidence="2 3">
    <name type="scientific">Quercus lobata</name>
    <name type="common">Valley oak</name>
    <dbReference type="NCBI Taxonomy" id="97700"/>
    <lineage>
        <taxon>Eukaryota</taxon>
        <taxon>Viridiplantae</taxon>
        <taxon>Streptophyta</taxon>
        <taxon>Embryophyta</taxon>
        <taxon>Tracheophyta</taxon>
        <taxon>Spermatophyta</taxon>
        <taxon>Magnoliopsida</taxon>
        <taxon>eudicotyledons</taxon>
        <taxon>Gunneridae</taxon>
        <taxon>Pentapetalae</taxon>
        <taxon>rosids</taxon>
        <taxon>fabids</taxon>
        <taxon>Fagales</taxon>
        <taxon>Fagaceae</taxon>
        <taxon>Quercus</taxon>
    </lineage>
</organism>
<evidence type="ECO:0000313" key="2">
    <source>
        <dbReference type="EnsemblPlants" id="QL09p014635:mrna:CDS:1"/>
    </source>
</evidence>
<dbReference type="Pfam" id="PF00168">
    <property type="entry name" value="C2"/>
    <property type="match status" value="1"/>
</dbReference>
<dbReference type="Proteomes" id="UP000594261">
    <property type="component" value="Chromosome 9"/>
</dbReference>
<dbReference type="PROSITE" id="PS50004">
    <property type="entry name" value="C2"/>
    <property type="match status" value="1"/>
</dbReference>
<dbReference type="SUPFAM" id="SSF49562">
    <property type="entry name" value="C2 domain (Calcium/lipid-binding domain, CaLB)"/>
    <property type="match status" value="1"/>
</dbReference>
<dbReference type="EMBL" id="LRBV02000009">
    <property type="status" value="NOT_ANNOTATED_CDS"/>
    <property type="molecule type" value="Genomic_DNA"/>
</dbReference>
<feature type="domain" description="C2" evidence="1">
    <location>
        <begin position="1"/>
        <end position="106"/>
    </location>
</feature>
<evidence type="ECO:0000313" key="3">
    <source>
        <dbReference type="Proteomes" id="UP000594261"/>
    </source>
</evidence>
<dbReference type="PANTHER" id="PTHR32246">
    <property type="entry name" value="INGRESSION PROTEIN FIC1"/>
    <property type="match status" value="1"/>
</dbReference>